<dbReference type="CDD" id="cd00165">
    <property type="entry name" value="S4"/>
    <property type="match status" value="1"/>
</dbReference>
<evidence type="ECO:0000256" key="4">
    <source>
        <dbReference type="PROSITE-ProRule" id="PRU00182"/>
    </source>
</evidence>
<dbReference type="InterPro" id="IPR036986">
    <property type="entry name" value="S4_RNA-bd_sf"/>
</dbReference>
<dbReference type="FunFam" id="3.30.70.1560:FF:000001">
    <property type="entry name" value="Pseudouridine synthase"/>
    <property type="match status" value="1"/>
</dbReference>
<dbReference type="InterPro" id="IPR050343">
    <property type="entry name" value="RsuA_PseudoU_synthase"/>
</dbReference>
<comment type="similarity">
    <text evidence="1 5">Belongs to the pseudouridine synthase RsuA family.</text>
</comment>
<keyword evidence="2 4" id="KW-0694">RNA-binding</keyword>
<dbReference type="CDD" id="cd02870">
    <property type="entry name" value="PseudoU_synth_RsuA_like"/>
    <property type="match status" value="1"/>
</dbReference>
<organism evidence="8 9">
    <name type="scientific">Alicyclobacillus macrosporangiidus</name>
    <dbReference type="NCBI Taxonomy" id="392015"/>
    <lineage>
        <taxon>Bacteria</taxon>
        <taxon>Bacillati</taxon>
        <taxon>Bacillota</taxon>
        <taxon>Bacilli</taxon>
        <taxon>Bacillales</taxon>
        <taxon>Alicyclobacillaceae</taxon>
        <taxon>Alicyclobacillus</taxon>
    </lineage>
</organism>
<reference evidence="9" key="1">
    <citation type="submission" date="2016-10" db="EMBL/GenBank/DDBJ databases">
        <authorList>
            <person name="Varghese N."/>
        </authorList>
    </citation>
    <scope>NUCLEOTIDE SEQUENCE [LARGE SCALE GENOMIC DNA]</scope>
    <source>
        <strain evidence="9">DSM 17980</strain>
    </source>
</reference>
<protein>
    <recommendedName>
        <fullName evidence="5">Pseudouridine synthase</fullName>
        <ecNumber evidence="5">5.4.99.-</ecNumber>
    </recommendedName>
</protein>
<name>A0A1I7KM13_9BACL</name>
<dbReference type="SUPFAM" id="SSF55120">
    <property type="entry name" value="Pseudouridine synthase"/>
    <property type="match status" value="1"/>
</dbReference>
<dbReference type="RefSeq" id="WP_083430530.1">
    <property type="nucleotide sequence ID" value="NZ_FPBV01000017.1"/>
</dbReference>
<dbReference type="GO" id="GO:0000455">
    <property type="term" value="P:enzyme-directed rRNA pseudouridine synthesis"/>
    <property type="evidence" value="ECO:0007669"/>
    <property type="project" value="UniProtKB-ARBA"/>
</dbReference>
<evidence type="ECO:0000256" key="6">
    <source>
        <dbReference type="SAM" id="MobiDB-lite"/>
    </source>
</evidence>
<dbReference type="Proteomes" id="UP000183508">
    <property type="component" value="Unassembled WGS sequence"/>
</dbReference>
<evidence type="ECO:0000313" key="8">
    <source>
        <dbReference type="EMBL" id="SFU98473.1"/>
    </source>
</evidence>
<evidence type="ECO:0000256" key="3">
    <source>
        <dbReference type="ARBA" id="ARBA00023235"/>
    </source>
</evidence>
<dbReference type="Pfam" id="PF01479">
    <property type="entry name" value="S4"/>
    <property type="match status" value="1"/>
</dbReference>
<dbReference type="EMBL" id="FPBV01000017">
    <property type="protein sequence ID" value="SFU98473.1"/>
    <property type="molecule type" value="Genomic_DNA"/>
</dbReference>
<evidence type="ECO:0000259" key="7">
    <source>
        <dbReference type="SMART" id="SM00363"/>
    </source>
</evidence>
<dbReference type="Pfam" id="PF00849">
    <property type="entry name" value="PseudoU_synth_2"/>
    <property type="match status" value="1"/>
</dbReference>
<dbReference type="InterPro" id="IPR042092">
    <property type="entry name" value="PsdUridine_s_RsuA/RluB/E/F_cat"/>
</dbReference>
<dbReference type="PROSITE" id="PS50889">
    <property type="entry name" value="S4"/>
    <property type="match status" value="1"/>
</dbReference>
<feature type="compositionally biased region" description="Basic residues" evidence="6">
    <location>
        <begin position="257"/>
        <end position="270"/>
    </location>
</feature>
<dbReference type="InterPro" id="IPR002942">
    <property type="entry name" value="S4_RNA-bd"/>
</dbReference>
<gene>
    <name evidence="8" type="ORF">SAMN05421543_11724</name>
</gene>
<feature type="compositionally biased region" description="Basic and acidic residues" evidence="6">
    <location>
        <begin position="246"/>
        <end position="256"/>
    </location>
</feature>
<dbReference type="GO" id="GO:0120159">
    <property type="term" value="F:rRNA pseudouridine synthase activity"/>
    <property type="evidence" value="ECO:0007669"/>
    <property type="project" value="UniProtKB-ARBA"/>
</dbReference>
<sequence>MEERLQKVLARAGVASRRQCETLIREGRVTVDGVVVTELGTKVDPARQEIAVDGRVVSLERPVCVMLHKPTSYVTTVRDPQGRRTVMDLVADVGVRLYPVGRLDYDSSGLLLLSNDGDLTYRLLHPSRHVDKTYRVTVLGIPDKEGLQRLRRGIELEDGPTQPAQVKVLRQHPLESVLEITLHEGRHRQVRRMMDAIGCPVKRLKRVSFGPLVLGDLPPGRWRMLTPEEWAALYTSVDLPVPPYPGEEKAAEDRRDRPRRSPAPRKGRKS</sequence>
<dbReference type="Gene3D" id="3.30.70.1560">
    <property type="entry name" value="Alpha-L RNA-binding motif"/>
    <property type="match status" value="1"/>
</dbReference>
<feature type="domain" description="RNA-binding S4" evidence="7">
    <location>
        <begin position="3"/>
        <end position="62"/>
    </location>
</feature>
<dbReference type="PROSITE" id="PS01149">
    <property type="entry name" value="PSI_RSU"/>
    <property type="match status" value="1"/>
</dbReference>
<dbReference type="PANTHER" id="PTHR47683:SF2">
    <property type="entry name" value="RNA-BINDING S4 DOMAIN-CONTAINING PROTEIN"/>
    <property type="match status" value="1"/>
</dbReference>
<evidence type="ECO:0000313" key="9">
    <source>
        <dbReference type="Proteomes" id="UP000183508"/>
    </source>
</evidence>
<proteinExistence type="inferred from homology"/>
<dbReference type="GO" id="GO:0003723">
    <property type="term" value="F:RNA binding"/>
    <property type="evidence" value="ECO:0007669"/>
    <property type="project" value="UniProtKB-KW"/>
</dbReference>
<dbReference type="Gene3D" id="3.30.70.580">
    <property type="entry name" value="Pseudouridine synthase I, catalytic domain, N-terminal subdomain"/>
    <property type="match status" value="1"/>
</dbReference>
<keyword evidence="3 5" id="KW-0413">Isomerase</keyword>
<dbReference type="InterPro" id="IPR020094">
    <property type="entry name" value="TruA/RsuA/RluB/E/F_N"/>
</dbReference>
<dbReference type="GO" id="GO:0005829">
    <property type="term" value="C:cytosol"/>
    <property type="evidence" value="ECO:0007669"/>
    <property type="project" value="UniProtKB-ARBA"/>
</dbReference>
<dbReference type="InterPro" id="IPR020103">
    <property type="entry name" value="PsdUridine_synth_cat_dom_sf"/>
</dbReference>
<dbReference type="STRING" id="392015.SAMN05421543_11724"/>
<dbReference type="eggNOG" id="COG1187">
    <property type="taxonomic scope" value="Bacteria"/>
</dbReference>
<dbReference type="InterPro" id="IPR000748">
    <property type="entry name" value="PsdUridine_synth_RsuA/RluB/E/F"/>
</dbReference>
<dbReference type="InterPro" id="IPR006145">
    <property type="entry name" value="PsdUridine_synth_RsuA/RluA"/>
</dbReference>
<dbReference type="InterPro" id="IPR018496">
    <property type="entry name" value="PsdUridine_synth_RsuA/RluB_CS"/>
</dbReference>
<evidence type="ECO:0000256" key="2">
    <source>
        <dbReference type="ARBA" id="ARBA00022884"/>
    </source>
</evidence>
<keyword evidence="9" id="KW-1185">Reference proteome</keyword>
<dbReference type="SMART" id="SM00363">
    <property type="entry name" value="S4"/>
    <property type="match status" value="1"/>
</dbReference>
<dbReference type="NCBIfam" id="TIGR00093">
    <property type="entry name" value="pseudouridine synthase"/>
    <property type="match status" value="1"/>
</dbReference>
<dbReference type="AlphaFoldDB" id="A0A1I7KM13"/>
<dbReference type="FunFam" id="3.10.290.10:FF:000003">
    <property type="entry name" value="Pseudouridine synthase"/>
    <property type="match status" value="1"/>
</dbReference>
<dbReference type="OrthoDB" id="9807213at2"/>
<evidence type="ECO:0000256" key="1">
    <source>
        <dbReference type="ARBA" id="ARBA00008348"/>
    </source>
</evidence>
<feature type="region of interest" description="Disordered" evidence="6">
    <location>
        <begin position="238"/>
        <end position="270"/>
    </location>
</feature>
<evidence type="ECO:0000256" key="5">
    <source>
        <dbReference type="RuleBase" id="RU003887"/>
    </source>
</evidence>
<dbReference type="PANTHER" id="PTHR47683">
    <property type="entry name" value="PSEUDOURIDINE SYNTHASE FAMILY PROTEIN-RELATED"/>
    <property type="match status" value="1"/>
</dbReference>
<dbReference type="Gene3D" id="3.10.290.10">
    <property type="entry name" value="RNA-binding S4 domain"/>
    <property type="match status" value="1"/>
</dbReference>
<dbReference type="EC" id="5.4.99.-" evidence="5"/>
<accession>A0A1I7KM13</accession>
<dbReference type="SUPFAM" id="SSF55174">
    <property type="entry name" value="Alpha-L RNA-binding motif"/>
    <property type="match status" value="1"/>
</dbReference>